<evidence type="ECO:0000256" key="8">
    <source>
        <dbReference type="SAM" id="Coils"/>
    </source>
</evidence>
<dbReference type="SMART" id="SM00326">
    <property type="entry name" value="SH3"/>
    <property type="match status" value="1"/>
</dbReference>
<feature type="compositionally biased region" description="Pro residues" evidence="9">
    <location>
        <begin position="514"/>
        <end position="528"/>
    </location>
</feature>
<comment type="subcellular location">
    <subcellularLocation>
        <location evidence="1">Cytoplasm</location>
        <location evidence="1">Cytoskeleton</location>
    </subcellularLocation>
</comment>
<evidence type="ECO:0000256" key="6">
    <source>
        <dbReference type="PROSITE-ProRule" id="PRU00192"/>
    </source>
</evidence>
<evidence type="ECO:0008006" key="14">
    <source>
        <dbReference type="Google" id="ProtNLM"/>
    </source>
</evidence>
<evidence type="ECO:0000256" key="1">
    <source>
        <dbReference type="ARBA" id="ARBA00004245"/>
    </source>
</evidence>
<keyword evidence="3" id="KW-0963">Cytoplasm</keyword>
<feature type="compositionally biased region" description="Polar residues" evidence="9">
    <location>
        <begin position="480"/>
        <end position="492"/>
    </location>
</feature>
<dbReference type="PROSITE" id="PS50002">
    <property type="entry name" value="SH3"/>
    <property type="match status" value="1"/>
</dbReference>
<keyword evidence="2 6" id="KW-0728">SH3 domain</keyword>
<dbReference type="PANTHER" id="PTHR23065">
    <property type="entry name" value="PROLINE-SERINE-THREONINE PHOSPHATASE INTERACTING PROTEIN 1"/>
    <property type="match status" value="1"/>
</dbReference>
<dbReference type="GO" id="GO:0032153">
    <property type="term" value="C:cell division site"/>
    <property type="evidence" value="ECO:0007669"/>
    <property type="project" value="TreeGrafter"/>
</dbReference>
<feature type="compositionally biased region" description="Polar residues" evidence="9">
    <location>
        <begin position="410"/>
        <end position="422"/>
    </location>
</feature>
<dbReference type="Proteomes" id="UP000070444">
    <property type="component" value="Unassembled WGS sequence"/>
</dbReference>
<dbReference type="InterPro" id="IPR001452">
    <property type="entry name" value="SH3_domain"/>
</dbReference>
<feature type="region of interest" description="Disordered" evidence="9">
    <location>
        <begin position="505"/>
        <end position="528"/>
    </location>
</feature>
<organism evidence="12 13">
    <name type="scientific">Conidiobolus coronatus (strain ATCC 28846 / CBS 209.66 / NRRL 28638)</name>
    <name type="common">Delacroixia coronata</name>
    <dbReference type="NCBI Taxonomy" id="796925"/>
    <lineage>
        <taxon>Eukaryota</taxon>
        <taxon>Fungi</taxon>
        <taxon>Fungi incertae sedis</taxon>
        <taxon>Zoopagomycota</taxon>
        <taxon>Entomophthoromycotina</taxon>
        <taxon>Entomophthoromycetes</taxon>
        <taxon>Entomophthorales</taxon>
        <taxon>Ancylistaceae</taxon>
        <taxon>Conidiobolus</taxon>
    </lineage>
</organism>
<evidence type="ECO:0000313" key="12">
    <source>
        <dbReference type="EMBL" id="KXN67674.1"/>
    </source>
</evidence>
<dbReference type="GO" id="GO:0005886">
    <property type="term" value="C:plasma membrane"/>
    <property type="evidence" value="ECO:0007669"/>
    <property type="project" value="TreeGrafter"/>
</dbReference>
<dbReference type="Pfam" id="PF00611">
    <property type="entry name" value="FCH"/>
    <property type="match status" value="1"/>
</dbReference>
<sequence>MSLTLPDDVDDMTPVDITAYSSENITQSQNPSRNSSQTQLNSIETKQPVNGQATIEEGEESENPEILTSPTIQRELKLFENSFWGKDDRGVEVLMTKMRRSKQISNDVKNLFTTRAAIEEEYGKKLMKLAKQEFCKDEIGSLAKGLSRTRTELESTARSHLDLSQKIRLELENPLAQLISKQRERRKEQAGIIERSSKSKSTKHSNLIKIKSKYHSERAKADGLEQIINSLSGKDLEKAQIRIDKVKQLKQEYEQLAIELSEVTRIWQHDWRVACREFQELEEQRIDFLKKILWEYVNALSSTCVLDDEAYERVRQALQEVNRINDLQDFIEERGTGVDPDFEVDGSPINEIPSLDSPLPEEDHSRFSLHKPVGLFKKAFNRPSSFGSHFGSSSSSNNNYSPSYGAGSNTSHTDLKSQSSTDNHNHIRPVNSIPVSSSNANLSSHSTTTAHKNASTPHLQTTTTTTNNINSSSSTANLTQNPSSSFIQANTTYPGNYSTTSINSTAQAQAQAPAPAPVVMPEPVPESPPYDPIPQISTNTQQSLFQVQAIYDYLKEAPEEISIYKGQAISVLVTHDDGWWEGETTDPSTGELVRGMFPSNFTVRA</sequence>
<protein>
    <recommendedName>
        <fullName evidence="14">SH3 domain-containing protein</fullName>
    </recommendedName>
</protein>
<gene>
    <name evidence="12" type="ORF">CONCODRAFT_52169</name>
</gene>
<evidence type="ECO:0000256" key="9">
    <source>
        <dbReference type="SAM" id="MobiDB-lite"/>
    </source>
</evidence>
<dbReference type="SMART" id="SM00055">
    <property type="entry name" value="FCH"/>
    <property type="match status" value="1"/>
</dbReference>
<dbReference type="Pfam" id="PF00018">
    <property type="entry name" value="SH3_1"/>
    <property type="match status" value="1"/>
</dbReference>
<dbReference type="EMBL" id="KQ964620">
    <property type="protein sequence ID" value="KXN67674.1"/>
    <property type="molecule type" value="Genomic_DNA"/>
</dbReference>
<feature type="region of interest" description="Disordered" evidence="9">
    <location>
        <begin position="387"/>
        <end position="492"/>
    </location>
</feature>
<dbReference type="STRING" id="796925.A0A137NYE6"/>
<dbReference type="GO" id="GO:0030864">
    <property type="term" value="C:cortical actin cytoskeleton"/>
    <property type="evidence" value="ECO:0007669"/>
    <property type="project" value="UniProtKB-ARBA"/>
</dbReference>
<accession>A0A137NYE6</accession>
<dbReference type="InterPro" id="IPR031160">
    <property type="entry name" value="F_BAR_dom"/>
</dbReference>
<keyword evidence="5" id="KW-0206">Cytoskeleton</keyword>
<feature type="domain" description="F-BAR" evidence="11">
    <location>
        <begin position="77"/>
        <end position="326"/>
    </location>
</feature>
<feature type="compositionally biased region" description="Low complexity" evidence="9">
    <location>
        <begin position="436"/>
        <end position="451"/>
    </location>
</feature>
<dbReference type="InterPro" id="IPR001060">
    <property type="entry name" value="FCH_dom"/>
</dbReference>
<evidence type="ECO:0000256" key="5">
    <source>
        <dbReference type="ARBA" id="ARBA00023212"/>
    </source>
</evidence>
<dbReference type="InterPro" id="IPR027267">
    <property type="entry name" value="AH/BAR_dom_sf"/>
</dbReference>
<evidence type="ECO:0000313" key="13">
    <source>
        <dbReference type="Proteomes" id="UP000070444"/>
    </source>
</evidence>
<dbReference type="GO" id="GO:0030036">
    <property type="term" value="P:actin cytoskeleton organization"/>
    <property type="evidence" value="ECO:0007669"/>
    <property type="project" value="UniProtKB-ARBA"/>
</dbReference>
<dbReference type="AlphaFoldDB" id="A0A137NYE6"/>
<feature type="coiled-coil region" evidence="8">
    <location>
        <begin position="236"/>
        <end position="266"/>
    </location>
</feature>
<reference evidence="12 13" key="1">
    <citation type="journal article" date="2015" name="Genome Biol. Evol.">
        <title>Phylogenomic analyses indicate that early fungi evolved digesting cell walls of algal ancestors of land plants.</title>
        <authorList>
            <person name="Chang Y."/>
            <person name="Wang S."/>
            <person name="Sekimoto S."/>
            <person name="Aerts A.L."/>
            <person name="Choi C."/>
            <person name="Clum A."/>
            <person name="LaButti K.M."/>
            <person name="Lindquist E.A."/>
            <person name="Yee Ngan C."/>
            <person name="Ohm R.A."/>
            <person name="Salamov A.A."/>
            <person name="Grigoriev I.V."/>
            <person name="Spatafora J.W."/>
            <person name="Berbee M.L."/>
        </authorList>
    </citation>
    <scope>NUCLEOTIDE SEQUENCE [LARGE SCALE GENOMIC DNA]</scope>
    <source>
        <strain evidence="12 13">NRRL 28638</strain>
    </source>
</reference>
<evidence type="ECO:0000256" key="3">
    <source>
        <dbReference type="ARBA" id="ARBA00022490"/>
    </source>
</evidence>
<feature type="region of interest" description="Disordered" evidence="9">
    <location>
        <begin position="21"/>
        <end position="65"/>
    </location>
</feature>
<keyword evidence="7 8" id="KW-0175">Coiled coil</keyword>
<keyword evidence="13" id="KW-1185">Reference proteome</keyword>
<feature type="domain" description="SH3" evidence="10">
    <location>
        <begin position="542"/>
        <end position="605"/>
    </location>
</feature>
<dbReference type="CDD" id="cd00174">
    <property type="entry name" value="SH3"/>
    <property type="match status" value="1"/>
</dbReference>
<dbReference type="OrthoDB" id="27823at2759"/>
<feature type="region of interest" description="Disordered" evidence="9">
    <location>
        <begin position="337"/>
        <end position="365"/>
    </location>
</feature>
<evidence type="ECO:0000259" key="11">
    <source>
        <dbReference type="PROSITE" id="PS51741"/>
    </source>
</evidence>
<dbReference type="InterPro" id="IPR036028">
    <property type="entry name" value="SH3-like_dom_sf"/>
</dbReference>
<feature type="compositionally biased region" description="Low complexity" evidence="9">
    <location>
        <begin position="461"/>
        <end position="479"/>
    </location>
</feature>
<dbReference type="Gene3D" id="2.30.30.40">
    <property type="entry name" value="SH3 Domains"/>
    <property type="match status" value="1"/>
</dbReference>
<name>A0A137NYE6_CONC2</name>
<dbReference type="PANTHER" id="PTHR23065:SF7">
    <property type="entry name" value="NOSTRIN, ISOFORM H"/>
    <property type="match status" value="1"/>
</dbReference>
<dbReference type="OMA" id="NVWDYAN"/>
<evidence type="ECO:0000256" key="2">
    <source>
        <dbReference type="ARBA" id="ARBA00022443"/>
    </source>
</evidence>
<dbReference type="PRINTS" id="PR00452">
    <property type="entry name" value="SH3DOMAIN"/>
</dbReference>
<evidence type="ECO:0000256" key="4">
    <source>
        <dbReference type="ARBA" id="ARBA00022553"/>
    </source>
</evidence>
<dbReference type="SUPFAM" id="SSF50044">
    <property type="entry name" value="SH3-domain"/>
    <property type="match status" value="1"/>
</dbReference>
<dbReference type="PROSITE" id="PS51741">
    <property type="entry name" value="F_BAR"/>
    <property type="match status" value="1"/>
</dbReference>
<dbReference type="SUPFAM" id="SSF103657">
    <property type="entry name" value="BAR/IMD domain-like"/>
    <property type="match status" value="1"/>
</dbReference>
<dbReference type="Gene3D" id="1.20.1270.60">
    <property type="entry name" value="Arfaptin homology (AH) domain/BAR domain"/>
    <property type="match status" value="1"/>
</dbReference>
<evidence type="ECO:0000259" key="10">
    <source>
        <dbReference type="PROSITE" id="PS50002"/>
    </source>
</evidence>
<proteinExistence type="predicted"/>
<feature type="compositionally biased region" description="Low complexity" evidence="9">
    <location>
        <begin position="387"/>
        <end position="409"/>
    </location>
</feature>
<keyword evidence="4" id="KW-0597">Phosphoprotein</keyword>
<evidence type="ECO:0000256" key="7">
    <source>
        <dbReference type="PROSITE-ProRule" id="PRU01077"/>
    </source>
</evidence>
<feature type="compositionally biased region" description="Polar residues" evidence="9">
    <location>
        <begin position="21"/>
        <end position="53"/>
    </location>
</feature>